<dbReference type="Gene3D" id="1.10.1240.10">
    <property type="entry name" value="Methionine synthase domain"/>
    <property type="match status" value="1"/>
</dbReference>
<dbReference type="SMART" id="SM00422">
    <property type="entry name" value="HTH_MERR"/>
    <property type="match status" value="1"/>
</dbReference>
<dbReference type="InterPro" id="IPR047057">
    <property type="entry name" value="MerR_fam"/>
</dbReference>
<dbReference type="InterPro" id="IPR000551">
    <property type="entry name" value="MerR-type_HTH_dom"/>
</dbReference>
<evidence type="ECO:0000256" key="1">
    <source>
        <dbReference type="ARBA" id="ARBA00023125"/>
    </source>
</evidence>
<sequence>MGTGSDGVHEEPRLTVAAVASRLGVAPATLRTWDRRYGLGPSGHTSGRHRRYGSKDIARLELMQRALLRGASPADAARYALSVRLPASPARVERVAAHPVGIELLVSGGRSGAAEDYEYEGEENPPLLISGGDGGPLGVDRGRQGGRGLKLPGASRTARGLSRAALAMDADAIQQVLAKALAEDGVVSTWDEVIRPVLCALAERWEHAGVGVEIERLLSEEIIVALSRVIALAPPPRNPRPVLLACVPEEQHSLPLYPLSCSLALNGVSVRRLGASLPIDALAAAARRLAPAAVVLWAHLPRNADASVFDALPKTRQRTRLFVGGPGWAAIDLPRHVQHLDDLSTGTERVVRAVNPGA</sequence>
<evidence type="ECO:0000313" key="3">
    <source>
        <dbReference type="EMBL" id="GAA4000342.1"/>
    </source>
</evidence>
<accession>A0ABP7RPB3</accession>
<dbReference type="SUPFAM" id="SSF52242">
    <property type="entry name" value="Cobalamin (vitamin B12)-binding domain"/>
    <property type="match status" value="1"/>
</dbReference>
<organism evidence="3 4">
    <name type="scientific">Allokutzneria multivorans</name>
    <dbReference type="NCBI Taxonomy" id="1142134"/>
    <lineage>
        <taxon>Bacteria</taxon>
        <taxon>Bacillati</taxon>
        <taxon>Actinomycetota</taxon>
        <taxon>Actinomycetes</taxon>
        <taxon>Pseudonocardiales</taxon>
        <taxon>Pseudonocardiaceae</taxon>
        <taxon>Allokutzneria</taxon>
    </lineage>
</organism>
<protein>
    <submittedName>
        <fullName evidence="3">MerR family transcriptional regulator</fullName>
    </submittedName>
</protein>
<gene>
    <name evidence="3" type="ORF">GCM10022247_20920</name>
</gene>
<dbReference type="PROSITE" id="PS50937">
    <property type="entry name" value="HTH_MERR_2"/>
    <property type="match status" value="1"/>
</dbReference>
<name>A0ABP7RPB3_9PSEU</name>
<reference evidence="4" key="1">
    <citation type="journal article" date="2019" name="Int. J. Syst. Evol. Microbiol.">
        <title>The Global Catalogue of Microorganisms (GCM) 10K type strain sequencing project: providing services to taxonomists for standard genome sequencing and annotation.</title>
        <authorList>
            <consortium name="The Broad Institute Genomics Platform"/>
            <consortium name="The Broad Institute Genome Sequencing Center for Infectious Disease"/>
            <person name="Wu L."/>
            <person name="Ma J."/>
        </authorList>
    </citation>
    <scope>NUCLEOTIDE SEQUENCE [LARGE SCALE GENOMIC DNA]</scope>
    <source>
        <strain evidence="4">JCM 17342</strain>
    </source>
</reference>
<feature type="domain" description="HTH merR-type" evidence="2">
    <location>
        <begin position="13"/>
        <end position="82"/>
    </location>
</feature>
<dbReference type="InterPro" id="IPR036594">
    <property type="entry name" value="Meth_synthase_dom"/>
</dbReference>
<dbReference type="SUPFAM" id="SSF46955">
    <property type="entry name" value="Putative DNA-binding domain"/>
    <property type="match status" value="1"/>
</dbReference>
<dbReference type="PANTHER" id="PTHR30204:SF97">
    <property type="entry name" value="MERR FAMILY REGULATORY PROTEIN"/>
    <property type="match status" value="1"/>
</dbReference>
<dbReference type="Pfam" id="PF02607">
    <property type="entry name" value="B12-binding_2"/>
    <property type="match status" value="1"/>
</dbReference>
<dbReference type="Gene3D" id="3.40.50.280">
    <property type="entry name" value="Cobalamin-binding domain"/>
    <property type="match status" value="1"/>
</dbReference>
<dbReference type="PANTHER" id="PTHR30204">
    <property type="entry name" value="REDOX-CYCLING DRUG-SENSING TRANSCRIPTIONAL ACTIVATOR SOXR"/>
    <property type="match status" value="1"/>
</dbReference>
<dbReference type="EMBL" id="BAABAL010000006">
    <property type="protein sequence ID" value="GAA4000342.1"/>
    <property type="molecule type" value="Genomic_DNA"/>
</dbReference>
<keyword evidence="4" id="KW-1185">Reference proteome</keyword>
<proteinExistence type="predicted"/>
<dbReference type="Gene3D" id="1.10.1660.10">
    <property type="match status" value="1"/>
</dbReference>
<keyword evidence="1" id="KW-0238">DNA-binding</keyword>
<dbReference type="InterPro" id="IPR009061">
    <property type="entry name" value="DNA-bd_dom_put_sf"/>
</dbReference>
<dbReference type="InterPro" id="IPR036724">
    <property type="entry name" value="Cobalamin-bd_sf"/>
</dbReference>
<comment type="caution">
    <text evidence="3">The sequence shown here is derived from an EMBL/GenBank/DDBJ whole genome shotgun (WGS) entry which is preliminary data.</text>
</comment>
<dbReference type="Proteomes" id="UP001501747">
    <property type="component" value="Unassembled WGS sequence"/>
</dbReference>
<evidence type="ECO:0000313" key="4">
    <source>
        <dbReference type="Proteomes" id="UP001501747"/>
    </source>
</evidence>
<dbReference type="Pfam" id="PF13411">
    <property type="entry name" value="MerR_1"/>
    <property type="match status" value="1"/>
</dbReference>
<evidence type="ECO:0000259" key="2">
    <source>
        <dbReference type="PROSITE" id="PS50937"/>
    </source>
</evidence>
<dbReference type="InterPro" id="IPR003759">
    <property type="entry name" value="Cbl-bd_cap"/>
</dbReference>